<protein>
    <submittedName>
        <fullName evidence="1">Uncharacterized protein</fullName>
    </submittedName>
</protein>
<organism evidence="1 2">
    <name type="scientific">Amorphotheca resinae ATCC 22711</name>
    <dbReference type="NCBI Taxonomy" id="857342"/>
    <lineage>
        <taxon>Eukaryota</taxon>
        <taxon>Fungi</taxon>
        <taxon>Dikarya</taxon>
        <taxon>Ascomycota</taxon>
        <taxon>Pezizomycotina</taxon>
        <taxon>Leotiomycetes</taxon>
        <taxon>Helotiales</taxon>
        <taxon>Amorphothecaceae</taxon>
        <taxon>Amorphotheca</taxon>
    </lineage>
</organism>
<accession>A0A2T3B2E5</accession>
<dbReference type="GeneID" id="36573128"/>
<name>A0A2T3B2E5_AMORE</name>
<keyword evidence="2" id="KW-1185">Reference proteome</keyword>
<dbReference type="Proteomes" id="UP000241818">
    <property type="component" value="Unassembled WGS sequence"/>
</dbReference>
<reference evidence="1 2" key="1">
    <citation type="journal article" date="2018" name="New Phytol.">
        <title>Comparative genomics and transcriptomics depict ericoid mycorrhizal fungi as versatile saprotrophs and plant mutualists.</title>
        <authorList>
            <person name="Martino E."/>
            <person name="Morin E."/>
            <person name="Grelet G.A."/>
            <person name="Kuo A."/>
            <person name="Kohler A."/>
            <person name="Daghino S."/>
            <person name="Barry K.W."/>
            <person name="Cichocki N."/>
            <person name="Clum A."/>
            <person name="Dockter R.B."/>
            <person name="Hainaut M."/>
            <person name="Kuo R.C."/>
            <person name="LaButti K."/>
            <person name="Lindahl B.D."/>
            <person name="Lindquist E.A."/>
            <person name="Lipzen A."/>
            <person name="Khouja H.R."/>
            <person name="Magnuson J."/>
            <person name="Murat C."/>
            <person name="Ohm R.A."/>
            <person name="Singer S.W."/>
            <person name="Spatafora J.W."/>
            <person name="Wang M."/>
            <person name="Veneault-Fourrey C."/>
            <person name="Henrissat B."/>
            <person name="Grigoriev I.V."/>
            <person name="Martin F.M."/>
            <person name="Perotto S."/>
        </authorList>
    </citation>
    <scope>NUCLEOTIDE SEQUENCE [LARGE SCALE GENOMIC DNA]</scope>
    <source>
        <strain evidence="1 2">ATCC 22711</strain>
    </source>
</reference>
<dbReference type="RefSeq" id="XP_024721083.1">
    <property type="nucleotide sequence ID" value="XM_024865047.1"/>
</dbReference>
<proteinExistence type="predicted"/>
<dbReference type="InParanoid" id="A0A2T3B2E5"/>
<gene>
    <name evidence="1" type="ORF">M430DRAFT_243190</name>
</gene>
<dbReference type="EMBL" id="KZ679011">
    <property type="protein sequence ID" value="PSS18731.1"/>
    <property type="molecule type" value="Genomic_DNA"/>
</dbReference>
<evidence type="ECO:0000313" key="1">
    <source>
        <dbReference type="EMBL" id="PSS18731.1"/>
    </source>
</evidence>
<sequence>MQNQPREKGRMRTLSGCTYQVTVDHNVALTNPLDQVYADGSFHYSVLTTHFCMIMGCISHSHSHPCSVVTVVFQHRMRLHSNTTVSTDGDLAVTMPGGAALSNGHGWKESDLPWDSSTPTPQCRWSICGTRSRPLFGRVPGSRPQLCDCRLQGTSRSTWLDRSVDNLIIWVSTEDR</sequence>
<evidence type="ECO:0000313" key="2">
    <source>
        <dbReference type="Proteomes" id="UP000241818"/>
    </source>
</evidence>
<dbReference type="AlphaFoldDB" id="A0A2T3B2E5"/>